<organism evidence="8 9">
    <name type="scientific">Tieghemiomyces parasiticus</name>
    <dbReference type="NCBI Taxonomy" id="78921"/>
    <lineage>
        <taxon>Eukaryota</taxon>
        <taxon>Fungi</taxon>
        <taxon>Fungi incertae sedis</taxon>
        <taxon>Zoopagomycota</taxon>
        <taxon>Kickxellomycotina</taxon>
        <taxon>Dimargaritomycetes</taxon>
        <taxon>Dimargaritales</taxon>
        <taxon>Dimargaritaceae</taxon>
        <taxon>Tieghemiomyces</taxon>
    </lineage>
</organism>
<dbReference type="OrthoDB" id="1861185at2759"/>
<protein>
    <submittedName>
        <fullName evidence="8">DNA repair protein xrcc3</fullName>
    </submittedName>
</protein>
<dbReference type="GO" id="GO:0071140">
    <property type="term" value="P:resolution of mitotic recombination intermediates"/>
    <property type="evidence" value="ECO:0007669"/>
    <property type="project" value="TreeGrafter"/>
</dbReference>
<keyword evidence="5" id="KW-0234">DNA repair</keyword>
<dbReference type="InterPro" id="IPR013632">
    <property type="entry name" value="Rad51_C"/>
</dbReference>
<comment type="subcellular location">
    <subcellularLocation>
        <location evidence="1">Nucleus</location>
    </subcellularLocation>
</comment>
<dbReference type="Pfam" id="PF08423">
    <property type="entry name" value="Rad51"/>
    <property type="match status" value="2"/>
</dbReference>
<dbReference type="Gene3D" id="3.40.50.300">
    <property type="entry name" value="P-loop containing nucleotide triphosphate hydrolases"/>
    <property type="match status" value="1"/>
</dbReference>
<keyword evidence="3" id="KW-0227">DNA damage</keyword>
<sequence>MAKPNHLTAQDLLARQRFLTTGDSALDRVLEGGIPAWGLTEIAGTSASGKTQLCLQLSLTAQLPIALGGLDGEVVYFSTEDAFPSRRLAELAGIFTQRYAQQLGSIEQPDGQIKEEVHGKPQQQQWQAAWNPRDHVWTDHILLSHLPDLETQDHILTYQLPVLLARGRVKLVVIDSIAANIRAEEFNAQEQMRRTNAPPVNFYHERQHHLNRLALRLKRWSEEYGVAVVCVNQVSDIVGVSGDGNHHQRGETCIFNGDGDGGGGGGEVMAAATWFQQPQQQQRSRPSERIRPALGFSWTQSVNTRLLLARPLHPVGDQAMVGSGSDVDQAVATRQLEVVLAPHLPNQLVTCQIRRDGVTVLEKVS</sequence>
<dbReference type="InterPro" id="IPR016467">
    <property type="entry name" value="DNA_recomb/repair_RecA-like"/>
</dbReference>
<dbReference type="GO" id="GO:0000400">
    <property type="term" value="F:four-way junction DNA binding"/>
    <property type="evidence" value="ECO:0007669"/>
    <property type="project" value="TreeGrafter"/>
</dbReference>
<name>A0A9W8DYX7_9FUNG</name>
<accession>A0A9W8DYX7</accession>
<evidence type="ECO:0000256" key="3">
    <source>
        <dbReference type="ARBA" id="ARBA00022763"/>
    </source>
</evidence>
<dbReference type="InterPro" id="IPR047348">
    <property type="entry name" value="XRCC3-like_C"/>
</dbReference>
<dbReference type="GO" id="GO:0061982">
    <property type="term" value="P:meiosis I cell cycle process"/>
    <property type="evidence" value="ECO:0007669"/>
    <property type="project" value="UniProtKB-ARBA"/>
</dbReference>
<evidence type="ECO:0000256" key="5">
    <source>
        <dbReference type="ARBA" id="ARBA00023204"/>
    </source>
</evidence>
<dbReference type="GO" id="GO:0090656">
    <property type="term" value="P:t-circle formation"/>
    <property type="evidence" value="ECO:0007669"/>
    <property type="project" value="TreeGrafter"/>
</dbReference>
<reference evidence="8" key="1">
    <citation type="submission" date="2022-07" db="EMBL/GenBank/DDBJ databases">
        <title>Phylogenomic reconstructions and comparative analyses of Kickxellomycotina fungi.</title>
        <authorList>
            <person name="Reynolds N.K."/>
            <person name="Stajich J.E."/>
            <person name="Barry K."/>
            <person name="Grigoriev I.V."/>
            <person name="Crous P."/>
            <person name="Smith M.E."/>
        </authorList>
    </citation>
    <scope>NUCLEOTIDE SEQUENCE</scope>
    <source>
        <strain evidence="8">RSA 861</strain>
    </source>
</reference>
<evidence type="ECO:0000256" key="2">
    <source>
        <dbReference type="ARBA" id="ARBA00022741"/>
    </source>
</evidence>
<keyword evidence="6" id="KW-0539">Nucleus</keyword>
<feature type="domain" description="RecA family profile 1" evidence="7">
    <location>
        <begin position="15"/>
        <end position="234"/>
    </location>
</feature>
<proteinExistence type="predicted"/>
<dbReference type="InterPro" id="IPR020588">
    <property type="entry name" value="RecA_ATP-bd"/>
</dbReference>
<dbReference type="PIRSF" id="PIRSF005856">
    <property type="entry name" value="Rad51"/>
    <property type="match status" value="1"/>
</dbReference>
<dbReference type="GO" id="GO:0033065">
    <property type="term" value="C:Rad51C-XRCC3 complex"/>
    <property type="evidence" value="ECO:0007669"/>
    <property type="project" value="TreeGrafter"/>
</dbReference>
<dbReference type="PANTHER" id="PTHR46487">
    <property type="entry name" value="DNA REPAIR PROTEIN XRCC3"/>
    <property type="match status" value="1"/>
</dbReference>
<dbReference type="AlphaFoldDB" id="A0A9W8DYX7"/>
<dbReference type="EMBL" id="JANBPT010000288">
    <property type="protein sequence ID" value="KAJ1924176.1"/>
    <property type="molecule type" value="Genomic_DNA"/>
</dbReference>
<dbReference type="Proteomes" id="UP001150569">
    <property type="component" value="Unassembled WGS sequence"/>
</dbReference>
<evidence type="ECO:0000313" key="8">
    <source>
        <dbReference type="EMBL" id="KAJ1924176.1"/>
    </source>
</evidence>
<dbReference type="InterPro" id="IPR027417">
    <property type="entry name" value="P-loop_NTPase"/>
</dbReference>
<dbReference type="GO" id="GO:0005657">
    <property type="term" value="C:replication fork"/>
    <property type="evidence" value="ECO:0007669"/>
    <property type="project" value="TreeGrafter"/>
</dbReference>
<evidence type="ECO:0000259" key="7">
    <source>
        <dbReference type="PROSITE" id="PS50162"/>
    </source>
</evidence>
<evidence type="ECO:0000256" key="6">
    <source>
        <dbReference type="ARBA" id="ARBA00023242"/>
    </source>
</evidence>
<evidence type="ECO:0000256" key="1">
    <source>
        <dbReference type="ARBA" id="ARBA00004123"/>
    </source>
</evidence>
<comment type="caution">
    <text evidence="8">The sequence shown here is derived from an EMBL/GenBank/DDBJ whole genome shotgun (WGS) entry which is preliminary data.</text>
</comment>
<dbReference type="CDD" id="cd19491">
    <property type="entry name" value="XRCC3"/>
    <property type="match status" value="1"/>
</dbReference>
<dbReference type="PROSITE" id="PS50162">
    <property type="entry name" value="RECA_2"/>
    <property type="match status" value="1"/>
</dbReference>
<dbReference type="SUPFAM" id="SSF52540">
    <property type="entry name" value="P-loop containing nucleoside triphosphate hydrolases"/>
    <property type="match status" value="1"/>
</dbReference>
<dbReference type="GO" id="GO:0000722">
    <property type="term" value="P:telomere maintenance via recombination"/>
    <property type="evidence" value="ECO:0007669"/>
    <property type="project" value="TreeGrafter"/>
</dbReference>
<dbReference type="GO" id="GO:0005524">
    <property type="term" value="F:ATP binding"/>
    <property type="evidence" value="ECO:0007669"/>
    <property type="project" value="UniProtKB-KW"/>
</dbReference>
<evidence type="ECO:0000256" key="4">
    <source>
        <dbReference type="ARBA" id="ARBA00022840"/>
    </source>
</evidence>
<keyword evidence="4" id="KW-0067">ATP-binding</keyword>
<dbReference type="GO" id="GO:0140664">
    <property type="term" value="F:ATP-dependent DNA damage sensor activity"/>
    <property type="evidence" value="ECO:0007669"/>
    <property type="project" value="InterPro"/>
</dbReference>
<dbReference type="PANTHER" id="PTHR46487:SF1">
    <property type="entry name" value="DNA REPAIR PROTEIN XRCC3"/>
    <property type="match status" value="1"/>
</dbReference>
<evidence type="ECO:0000313" key="9">
    <source>
        <dbReference type="Proteomes" id="UP001150569"/>
    </source>
</evidence>
<keyword evidence="9" id="KW-1185">Reference proteome</keyword>
<dbReference type="GO" id="GO:0045003">
    <property type="term" value="P:double-strand break repair via synthesis-dependent strand annealing"/>
    <property type="evidence" value="ECO:0007669"/>
    <property type="project" value="TreeGrafter"/>
</dbReference>
<keyword evidence="2" id="KW-0547">Nucleotide-binding</keyword>
<gene>
    <name evidence="8" type="primary">XRCC3_1</name>
    <name evidence="8" type="ORF">IWQ60_005377</name>
</gene>